<evidence type="ECO:0000313" key="2">
    <source>
        <dbReference type="Proteomes" id="UP000000491"/>
    </source>
</evidence>
<organism evidence="1 2">
    <name type="scientific">Zymomonas mobilis subsp. pomaceae (strain ATCC 29192 / DSM 22645 / JCM 10191 / CCUG 17912 / NBRC 13757 / NCIMB 11200 / NRRL B-4491 / Barker I)</name>
    <dbReference type="NCBI Taxonomy" id="579138"/>
    <lineage>
        <taxon>Bacteria</taxon>
        <taxon>Pseudomonadati</taxon>
        <taxon>Pseudomonadota</taxon>
        <taxon>Alphaproteobacteria</taxon>
        <taxon>Sphingomonadales</taxon>
        <taxon>Zymomonadaceae</taxon>
        <taxon>Zymomonas</taxon>
    </lineage>
</organism>
<reference evidence="1 2" key="1">
    <citation type="journal article" date="2011" name="J. Bacteriol.">
        <title>Genome sequence of the ethanol-producing Zymomonas mobilis subsp. pomaceae lectotype strain ATCC 29192.</title>
        <authorList>
            <person name="Kouvelis V.N."/>
            <person name="Davenport K.W."/>
            <person name="Brettin T.S."/>
            <person name="Bruce D."/>
            <person name="Detter C."/>
            <person name="Han C.S."/>
            <person name="Nolan M."/>
            <person name="Tapia R."/>
            <person name="Damoulaki A."/>
            <person name="Kyrpides N.C."/>
            <person name="Typas M.A."/>
            <person name="Pappas K.M."/>
        </authorList>
    </citation>
    <scope>NUCLEOTIDE SEQUENCE [LARGE SCALE GENOMIC DNA]</scope>
    <source>
        <strain evidence="2">ATCC 29192 / DSM 22645 / JCM 10191 / CCUG 17912 / NBRC 13757 / NCIMB 11200 / NRRL B-4491 / Barker I</strain>
    </source>
</reference>
<dbReference type="RefSeq" id="WP_013933591.1">
    <property type="nucleotide sequence ID" value="NC_015709.1"/>
</dbReference>
<dbReference type="Pfam" id="PF04325">
    <property type="entry name" value="DUF465"/>
    <property type="match status" value="1"/>
</dbReference>
<dbReference type="AlphaFoldDB" id="F8EUH6"/>
<dbReference type="InterPro" id="IPR007420">
    <property type="entry name" value="DUF465"/>
</dbReference>
<dbReference type="EMBL" id="CP002865">
    <property type="protein sequence ID" value="AEI37192.1"/>
    <property type="molecule type" value="Genomic_DNA"/>
</dbReference>
<dbReference type="eggNOG" id="COG5570">
    <property type="taxonomic scope" value="Bacteria"/>
</dbReference>
<evidence type="ECO:0008006" key="3">
    <source>
        <dbReference type="Google" id="ProtNLM"/>
    </source>
</evidence>
<dbReference type="PATRIC" id="fig|579138.3.peg.306"/>
<dbReference type="KEGG" id="zmp:Zymop_0289"/>
<dbReference type="InterPro" id="IPR038444">
    <property type="entry name" value="DUF465_sf"/>
</dbReference>
<dbReference type="HOGENOM" id="CLU_175516_2_3_5"/>
<proteinExistence type="predicted"/>
<evidence type="ECO:0000313" key="1">
    <source>
        <dbReference type="EMBL" id="AEI37192.1"/>
    </source>
</evidence>
<gene>
    <name evidence="1" type="ordered locus">Zymop_0289</name>
</gene>
<sequence length="52" mass="6076">MRNRHLSALFAKHAHIDARLRAEVIRPNPDFTVVSRLKKEKLRIKEDISGIK</sequence>
<name>F8EUH6_ZYMMT</name>
<dbReference type="STRING" id="579138.Zymop_0289"/>
<dbReference type="Proteomes" id="UP000000491">
    <property type="component" value="Chromosome"/>
</dbReference>
<dbReference type="Gene3D" id="6.10.280.50">
    <property type="match status" value="1"/>
</dbReference>
<accession>F8EUH6</accession>
<protein>
    <recommendedName>
        <fullName evidence="3">DUF465 domain-containing protein</fullName>
    </recommendedName>
</protein>